<accession>A0A195FM07</accession>
<sequence>MNVGPTSTTKKCALPKAEPKYVQDVRPQLILLPLRIGGRNDKILQDYGRAKRPESNGAKEGDERSKRFRREAFSRTTPCTKLEEGVAME</sequence>
<protein>
    <submittedName>
        <fullName evidence="2">Uncharacterized protein</fullName>
    </submittedName>
</protein>
<evidence type="ECO:0000313" key="2">
    <source>
        <dbReference type="EMBL" id="KYN41730.1"/>
    </source>
</evidence>
<evidence type="ECO:0000256" key="1">
    <source>
        <dbReference type="SAM" id="MobiDB-lite"/>
    </source>
</evidence>
<gene>
    <name evidence="2" type="ORF">ALC56_03873</name>
</gene>
<dbReference type="Proteomes" id="UP000078541">
    <property type="component" value="Unassembled WGS sequence"/>
</dbReference>
<dbReference type="EMBL" id="KQ981430">
    <property type="protein sequence ID" value="KYN41730.1"/>
    <property type="molecule type" value="Genomic_DNA"/>
</dbReference>
<dbReference type="AlphaFoldDB" id="A0A195FM07"/>
<keyword evidence="3" id="KW-1185">Reference proteome</keyword>
<proteinExistence type="predicted"/>
<name>A0A195FM07_9HYME</name>
<organism evidence="2 3">
    <name type="scientific">Trachymyrmex septentrionalis</name>
    <dbReference type="NCBI Taxonomy" id="34720"/>
    <lineage>
        <taxon>Eukaryota</taxon>
        <taxon>Metazoa</taxon>
        <taxon>Ecdysozoa</taxon>
        <taxon>Arthropoda</taxon>
        <taxon>Hexapoda</taxon>
        <taxon>Insecta</taxon>
        <taxon>Pterygota</taxon>
        <taxon>Neoptera</taxon>
        <taxon>Endopterygota</taxon>
        <taxon>Hymenoptera</taxon>
        <taxon>Apocrita</taxon>
        <taxon>Aculeata</taxon>
        <taxon>Formicoidea</taxon>
        <taxon>Formicidae</taxon>
        <taxon>Myrmicinae</taxon>
        <taxon>Trachymyrmex</taxon>
    </lineage>
</organism>
<feature type="region of interest" description="Disordered" evidence="1">
    <location>
        <begin position="47"/>
        <end position="76"/>
    </location>
</feature>
<evidence type="ECO:0000313" key="3">
    <source>
        <dbReference type="Proteomes" id="UP000078541"/>
    </source>
</evidence>
<reference evidence="2 3" key="1">
    <citation type="submission" date="2016-03" db="EMBL/GenBank/DDBJ databases">
        <title>Trachymyrmex septentrionalis WGS genome.</title>
        <authorList>
            <person name="Nygaard S."/>
            <person name="Hu H."/>
            <person name="Boomsma J."/>
            <person name="Zhang G."/>
        </authorList>
    </citation>
    <scope>NUCLEOTIDE SEQUENCE [LARGE SCALE GENOMIC DNA]</scope>
    <source>
        <strain evidence="2">Tsep2-gDNA-1</strain>
        <tissue evidence="2">Whole body</tissue>
    </source>
</reference>
<feature type="compositionally biased region" description="Basic and acidic residues" evidence="1">
    <location>
        <begin position="47"/>
        <end position="73"/>
    </location>
</feature>